<sequence length="384" mass="43999">MQRRAPGTAGGVCGRQAAERGLFVPAFPRSTTTSHTAIRVPPALSLPVIETGFPRQLHPYWPRLQDRTKAWLLRKRLMPADKIEAYADGLCYTDLMAGYYIGAPDEVLQAIADYSAWFFVWDDRHDRDVIHGRPAAWRRLRTRLHAALDSPRDHLHHQDPLVAGFADSVGRLYSFLGRGWNARFAGHFHDVIEAYDTEFRNRTSGVVPTVDEYLELRRLTFAHWIWIDLLEPSAELELPVAVRRNPAFLRAALLCQDFAAWYNDLCSLPKEMAGDEFHNLGISLIHHEGMRIEEAVRELRRRVEGCVTEFLGAEQEVLRYAARLDDGTVRGAETASAVRVCVRNMRNWFSSVYWFHHESGRYRVDSWDDRSTPPYVNNEAAGEK</sequence>
<dbReference type="PANTHER" id="PTHR35201">
    <property type="entry name" value="TERPENE SYNTHASE"/>
    <property type="match status" value="1"/>
</dbReference>
<dbReference type="SUPFAM" id="SSF48576">
    <property type="entry name" value="Terpenoid synthases"/>
    <property type="match status" value="1"/>
</dbReference>
<evidence type="ECO:0000256" key="2">
    <source>
        <dbReference type="RuleBase" id="RU366034"/>
    </source>
</evidence>
<dbReference type="Pfam" id="PF19086">
    <property type="entry name" value="Terpene_syn_C_2"/>
    <property type="match status" value="1"/>
</dbReference>
<reference evidence="3" key="1">
    <citation type="journal article" date="2014" name="Int. J. Syst. Evol. Microbiol.">
        <title>Complete genome sequence of Corynebacterium casei LMG S-19264T (=DSM 44701T), isolated from a smear-ripened cheese.</title>
        <authorList>
            <consortium name="US DOE Joint Genome Institute (JGI-PGF)"/>
            <person name="Walter F."/>
            <person name="Albersmeier A."/>
            <person name="Kalinowski J."/>
            <person name="Ruckert C."/>
        </authorList>
    </citation>
    <scope>NUCLEOTIDE SEQUENCE</scope>
    <source>
        <strain evidence="3">JCM 4956</strain>
    </source>
</reference>
<dbReference type="SFLD" id="SFLDS00005">
    <property type="entry name" value="Isoprenoid_Synthase_Type_I"/>
    <property type="match status" value="1"/>
</dbReference>
<evidence type="ECO:0000256" key="1">
    <source>
        <dbReference type="ARBA" id="ARBA00023239"/>
    </source>
</evidence>
<comment type="similarity">
    <text evidence="2">Belongs to the terpene synthase family.</text>
</comment>
<protein>
    <recommendedName>
        <fullName evidence="2">Terpene synthase</fullName>
        <ecNumber evidence="2">4.2.3.-</ecNumber>
    </recommendedName>
</protein>
<dbReference type="NCBIfam" id="NF045483">
    <property type="entry name" value="IsozizSyn"/>
    <property type="match status" value="1"/>
</dbReference>
<dbReference type="GO" id="GO:0010333">
    <property type="term" value="F:terpene synthase activity"/>
    <property type="evidence" value="ECO:0007669"/>
    <property type="project" value="InterPro"/>
</dbReference>
<dbReference type="EC" id="4.2.3.-" evidence="2"/>
<evidence type="ECO:0000313" key="4">
    <source>
        <dbReference type="Proteomes" id="UP000645555"/>
    </source>
</evidence>
<keyword evidence="1 2" id="KW-0456">Lyase</keyword>
<comment type="caution">
    <text evidence="3">The sequence shown here is derived from an EMBL/GenBank/DDBJ whole genome shotgun (WGS) entry which is preliminary data.</text>
</comment>
<keyword evidence="2" id="KW-0479">Metal-binding</keyword>
<dbReference type="SFLD" id="SFLDG01020">
    <property type="entry name" value="Terpene_Cyclase_Like_2"/>
    <property type="match status" value="1"/>
</dbReference>
<reference evidence="3" key="2">
    <citation type="submission" date="2020-09" db="EMBL/GenBank/DDBJ databases">
        <authorList>
            <person name="Sun Q."/>
            <person name="Ohkuma M."/>
        </authorList>
    </citation>
    <scope>NUCLEOTIDE SEQUENCE</scope>
    <source>
        <strain evidence="3">JCM 4956</strain>
    </source>
</reference>
<name>A0A918K0U1_9ACTN</name>
<keyword evidence="4" id="KW-1185">Reference proteome</keyword>
<proteinExistence type="inferred from homology"/>
<dbReference type="InterPro" id="IPR008949">
    <property type="entry name" value="Isoprenoid_synthase_dom_sf"/>
</dbReference>
<dbReference type="Proteomes" id="UP000645555">
    <property type="component" value="Unassembled WGS sequence"/>
</dbReference>
<accession>A0A918K0U1</accession>
<gene>
    <name evidence="3" type="primary">cyc1</name>
    <name evidence="3" type="ORF">GCM10010515_04620</name>
</gene>
<organism evidence="3 4">
    <name type="scientific">Streptomyces fructofermentans</name>
    <dbReference type="NCBI Taxonomy" id="152141"/>
    <lineage>
        <taxon>Bacteria</taxon>
        <taxon>Bacillati</taxon>
        <taxon>Actinomycetota</taxon>
        <taxon>Actinomycetes</taxon>
        <taxon>Kitasatosporales</taxon>
        <taxon>Streptomycetaceae</taxon>
        <taxon>Streptomyces</taxon>
    </lineage>
</organism>
<dbReference type="GO" id="GO:0046872">
    <property type="term" value="F:metal ion binding"/>
    <property type="evidence" value="ECO:0007669"/>
    <property type="project" value="UniProtKB-KW"/>
</dbReference>
<dbReference type="InterPro" id="IPR054543">
    <property type="entry name" value="IsozizSyn"/>
</dbReference>
<dbReference type="Gene3D" id="1.10.600.10">
    <property type="entry name" value="Farnesyl Diphosphate Synthase"/>
    <property type="match status" value="1"/>
</dbReference>
<comment type="cofactor">
    <cofactor evidence="2">
        <name>Mg(2+)</name>
        <dbReference type="ChEBI" id="CHEBI:18420"/>
    </cofactor>
</comment>
<dbReference type="AlphaFoldDB" id="A0A918K0U1"/>
<evidence type="ECO:0000313" key="3">
    <source>
        <dbReference type="EMBL" id="GGX40861.1"/>
    </source>
</evidence>
<dbReference type="EMBL" id="BMWD01000001">
    <property type="protein sequence ID" value="GGX40861.1"/>
    <property type="molecule type" value="Genomic_DNA"/>
</dbReference>
<dbReference type="PANTHER" id="PTHR35201:SF4">
    <property type="entry name" value="BETA-PINACENE SYNTHASE-RELATED"/>
    <property type="match status" value="1"/>
</dbReference>
<dbReference type="InterPro" id="IPR034686">
    <property type="entry name" value="Terpene_cyclase-like_2"/>
</dbReference>
<keyword evidence="2" id="KW-0460">Magnesium</keyword>